<sequence>MPNTQTVAADTPADDAALLEETLEMVSSRSEDLTPDVYARFFSRCPAASGLFTVIDPATPPMGCGQMLFEIISLLRDSAAGKPYVASYMQQIATEHAAFDVRDPALYREFMHSLADVQATLLGPDWSPAHAQAWDRQIAALLRHLPDS</sequence>
<gene>
    <name evidence="3" type="ORF">SAMN05216190_1566</name>
</gene>
<dbReference type="GO" id="GO:0020037">
    <property type="term" value="F:heme binding"/>
    <property type="evidence" value="ECO:0007669"/>
    <property type="project" value="InterPro"/>
</dbReference>
<dbReference type="InterPro" id="IPR044399">
    <property type="entry name" value="Mb-like_M"/>
</dbReference>
<accession>A0A1I5XDG1</accession>
<evidence type="ECO:0000259" key="2">
    <source>
        <dbReference type="Pfam" id="PF00042"/>
    </source>
</evidence>
<dbReference type="AlphaFoldDB" id="A0A1I5XDG1"/>
<dbReference type="STRING" id="289003.SAMN05216190_1566"/>
<dbReference type="Pfam" id="PF00042">
    <property type="entry name" value="Globin"/>
    <property type="match status" value="1"/>
</dbReference>
<dbReference type="GO" id="GO:0019825">
    <property type="term" value="F:oxygen binding"/>
    <property type="evidence" value="ECO:0007669"/>
    <property type="project" value="InterPro"/>
</dbReference>
<comment type="similarity">
    <text evidence="1">Belongs to the globin family.</text>
</comment>
<keyword evidence="1" id="KW-0479">Metal-binding</keyword>
<keyword evidence="4" id="KW-1185">Reference proteome</keyword>
<evidence type="ECO:0000256" key="1">
    <source>
        <dbReference type="RuleBase" id="RU000356"/>
    </source>
</evidence>
<reference evidence="4" key="1">
    <citation type="submission" date="2016-10" db="EMBL/GenBank/DDBJ databases">
        <authorList>
            <person name="Varghese N."/>
            <person name="Submissions S."/>
        </authorList>
    </citation>
    <scope>NUCLEOTIDE SEQUENCE [LARGE SCALE GENOMIC DNA]</scope>
    <source>
        <strain evidence="4">DSM 17834</strain>
    </source>
</reference>
<dbReference type="GO" id="GO:0005344">
    <property type="term" value="F:oxygen carrier activity"/>
    <property type="evidence" value="ECO:0007669"/>
    <property type="project" value="UniProtKB-KW"/>
</dbReference>
<keyword evidence="1" id="KW-0408">Iron</keyword>
<dbReference type="InterPro" id="IPR000971">
    <property type="entry name" value="Globin"/>
</dbReference>
<dbReference type="SUPFAM" id="SSF46458">
    <property type="entry name" value="Globin-like"/>
    <property type="match status" value="1"/>
</dbReference>
<organism evidence="3 4">
    <name type="scientific">Pseudomonas borbori</name>
    <dbReference type="NCBI Taxonomy" id="289003"/>
    <lineage>
        <taxon>Bacteria</taxon>
        <taxon>Pseudomonadati</taxon>
        <taxon>Pseudomonadota</taxon>
        <taxon>Gammaproteobacteria</taxon>
        <taxon>Pseudomonadales</taxon>
        <taxon>Pseudomonadaceae</taxon>
        <taxon>Pseudomonas</taxon>
    </lineage>
</organism>
<keyword evidence="1" id="KW-0561">Oxygen transport</keyword>
<evidence type="ECO:0000313" key="3">
    <source>
        <dbReference type="EMBL" id="SFQ29981.1"/>
    </source>
</evidence>
<proteinExistence type="inferred from homology"/>
<dbReference type="InterPro" id="IPR009050">
    <property type="entry name" value="Globin-like_sf"/>
</dbReference>
<keyword evidence="1" id="KW-0349">Heme</keyword>
<dbReference type="Gene3D" id="1.10.490.10">
    <property type="entry name" value="Globins"/>
    <property type="match status" value="1"/>
</dbReference>
<dbReference type="InterPro" id="IPR012292">
    <property type="entry name" value="Globin/Proto"/>
</dbReference>
<keyword evidence="1" id="KW-0813">Transport</keyword>
<feature type="domain" description="Globin" evidence="2">
    <location>
        <begin position="37"/>
        <end position="141"/>
    </location>
</feature>
<dbReference type="OrthoDB" id="5738297at2"/>
<name>A0A1I5XDG1_9PSED</name>
<protein>
    <submittedName>
        <fullName evidence="3">Globin</fullName>
    </submittedName>
</protein>
<evidence type="ECO:0000313" key="4">
    <source>
        <dbReference type="Proteomes" id="UP000198784"/>
    </source>
</evidence>
<dbReference type="CDD" id="cd01040">
    <property type="entry name" value="Mb-like"/>
    <property type="match status" value="1"/>
</dbReference>
<dbReference type="RefSeq" id="WP_090505919.1">
    <property type="nucleotide sequence ID" value="NZ_FOWX01000056.1"/>
</dbReference>
<dbReference type="Proteomes" id="UP000198784">
    <property type="component" value="Unassembled WGS sequence"/>
</dbReference>
<dbReference type="EMBL" id="FOWX01000056">
    <property type="protein sequence ID" value="SFQ29981.1"/>
    <property type="molecule type" value="Genomic_DNA"/>
</dbReference>